<name>A0A6A6RK66_9PLEO</name>
<evidence type="ECO:0000313" key="1">
    <source>
        <dbReference type="EMBL" id="KAF2634841.1"/>
    </source>
</evidence>
<keyword evidence="2" id="KW-1185">Reference proteome</keyword>
<dbReference type="AlphaFoldDB" id="A0A6A6RK66"/>
<dbReference type="EMBL" id="MU006813">
    <property type="protein sequence ID" value="KAF2634841.1"/>
    <property type="molecule type" value="Genomic_DNA"/>
</dbReference>
<reference evidence="1" key="1">
    <citation type="journal article" date="2020" name="Stud. Mycol.">
        <title>101 Dothideomycetes genomes: a test case for predicting lifestyles and emergence of pathogens.</title>
        <authorList>
            <person name="Haridas S."/>
            <person name="Albert R."/>
            <person name="Binder M."/>
            <person name="Bloem J."/>
            <person name="Labutti K."/>
            <person name="Salamov A."/>
            <person name="Andreopoulos B."/>
            <person name="Baker S."/>
            <person name="Barry K."/>
            <person name="Bills G."/>
            <person name="Bluhm B."/>
            <person name="Cannon C."/>
            <person name="Castanera R."/>
            <person name="Culley D."/>
            <person name="Daum C."/>
            <person name="Ezra D."/>
            <person name="Gonzalez J."/>
            <person name="Henrissat B."/>
            <person name="Kuo A."/>
            <person name="Liang C."/>
            <person name="Lipzen A."/>
            <person name="Lutzoni F."/>
            <person name="Magnuson J."/>
            <person name="Mondo S."/>
            <person name="Nolan M."/>
            <person name="Ohm R."/>
            <person name="Pangilinan J."/>
            <person name="Park H.-J."/>
            <person name="Ramirez L."/>
            <person name="Alfaro M."/>
            <person name="Sun H."/>
            <person name="Tritt A."/>
            <person name="Yoshinaga Y."/>
            <person name="Zwiers L.-H."/>
            <person name="Turgeon B."/>
            <person name="Goodwin S."/>
            <person name="Spatafora J."/>
            <person name="Crous P."/>
            <person name="Grigoriev I."/>
        </authorList>
    </citation>
    <scope>NUCLEOTIDE SEQUENCE</scope>
    <source>
        <strain evidence="1">CBS 473.64</strain>
    </source>
</reference>
<evidence type="ECO:0000313" key="2">
    <source>
        <dbReference type="Proteomes" id="UP000799753"/>
    </source>
</evidence>
<accession>A0A6A6RK66</accession>
<gene>
    <name evidence="1" type="ORF">P280DRAFT_207966</name>
</gene>
<proteinExistence type="predicted"/>
<dbReference type="Proteomes" id="UP000799753">
    <property type="component" value="Unassembled WGS sequence"/>
</dbReference>
<sequence>MDNILDIRMSAVAAYTGQRCQTCLFSFLSDKTGRKKMEPREGPLLTYSLTLSLRSESTPTLLFLTLLSLSPTLVSAFSIPYPLSLFLNSSLYFRTPTTHLRITIITAVGRTPCFKYSNVE</sequence>
<protein>
    <submittedName>
        <fullName evidence="1">Uncharacterized protein</fullName>
    </submittedName>
</protein>
<organism evidence="1 2">
    <name type="scientific">Massarina eburnea CBS 473.64</name>
    <dbReference type="NCBI Taxonomy" id="1395130"/>
    <lineage>
        <taxon>Eukaryota</taxon>
        <taxon>Fungi</taxon>
        <taxon>Dikarya</taxon>
        <taxon>Ascomycota</taxon>
        <taxon>Pezizomycotina</taxon>
        <taxon>Dothideomycetes</taxon>
        <taxon>Pleosporomycetidae</taxon>
        <taxon>Pleosporales</taxon>
        <taxon>Massarineae</taxon>
        <taxon>Massarinaceae</taxon>
        <taxon>Massarina</taxon>
    </lineage>
</organism>